<dbReference type="GO" id="GO:0019748">
    <property type="term" value="P:secondary metabolic process"/>
    <property type="evidence" value="ECO:0007669"/>
    <property type="project" value="TreeGrafter"/>
</dbReference>
<organism evidence="3 4">
    <name type="scientific">Aspergillus wentii DTO 134E9</name>
    <dbReference type="NCBI Taxonomy" id="1073089"/>
    <lineage>
        <taxon>Eukaryota</taxon>
        <taxon>Fungi</taxon>
        <taxon>Dikarya</taxon>
        <taxon>Ascomycota</taxon>
        <taxon>Pezizomycotina</taxon>
        <taxon>Eurotiomycetes</taxon>
        <taxon>Eurotiomycetidae</taxon>
        <taxon>Eurotiales</taxon>
        <taxon>Aspergillaceae</taxon>
        <taxon>Aspergillus</taxon>
        <taxon>Aspergillus subgen. Cremei</taxon>
    </lineage>
</organism>
<dbReference type="AlphaFoldDB" id="A0A1L9RT35"/>
<dbReference type="GO" id="GO:0005737">
    <property type="term" value="C:cytoplasm"/>
    <property type="evidence" value="ECO:0007669"/>
    <property type="project" value="TreeGrafter"/>
</dbReference>
<dbReference type="GeneID" id="63749309"/>
<name>A0A1L9RT35_ASPWE</name>
<dbReference type="Proteomes" id="UP000184383">
    <property type="component" value="Unassembled WGS sequence"/>
</dbReference>
<dbReference type="PANTHER" id="PTHR48070:SF6">
    <property type="entry name" value="ESTERASE OVCA2"/>
    <property type="match status" value="1"/>
</dbReference>
<dbReference type="PANTHER" id="PTHR48070">
    <property type="entry name" value="ESTERASE OVCA2"/>
    <property type="match status" value="1"/>
</dbReference>
<protein>
    <recommendedName>
        <fullName evidence="2">Serine hydrolase domain-containing protein</fullName>
    </recommendedName>
</protein>
<dbReference type="VEuPathDB" id="FungiDB:ASPWEDRAFT_307772"/>
<evidence type="ECO:0000313" key="3">
    <source>
        <dbReference type="EMBL" id="OJJ38043.1"/>
    </source>
</evidence>
<keyword evidence="4" id="KW-1185">Reference proteome</keyword>
<evidence type="ECO:0000256" key="1">
    <source>
        <dbReference type="ARBA" id="ARBA00022801"/>
    </source>
</evidence>
<sequence length="218" mass="23731">MIANSLHGMGSNSRIFRQQTAALRYELGGGHSYDFVEGTVPWEADPDDMFGKEDTFSYCDPSLPSFTDQVVSDLEHYLQVEGPYDGIMGFSLGANIAISWMLQKARENQTELPFKVGVFFSNTNIPYTPYPSSSRTIVDLDLGAISEALDLPTAHIWGSADPEEAQARLASLTCKAAKRSWYVHDKGHEVSTAGEDVIAMGKVINRAIAMSIGGGGED</sequence>
<dbReference type="InterPro" id="IPR005645">
    <property type="entry name" value="FSH-like_dom"/>
</dbReference>
<dbReference type="SUPFAM" id="SSF53474">
    <property type="entry name" value="alpha/beta-Hydrolases"/>
    <property type="match status" value="1"/>
</dbReference>
<dbReference type="Pfam" id="PF03959">
    <property type="entry name" value="FSH1"/>
    <property type="match status" value="1"/>
</dbReference>
<evidence type="ECO:0000259" key="2">
    <source>
        <dbReference type="Pfam" id="PF03959"/>
    </source>
</evidence>
<dbReference type="Gene3D" id="3.40.50.1820">
    <property type="entry name" value="alpha/beta hydrolase"/>
    <property type="match status" value="1"/>
</dbReference>
<dbReference type="EMBL" id="KV878210">
    <property type="protein sequence ID" value="OJJ38043.1"/>
    <property type="molecule type" value="Genomic_DNA"/>
</dbReference>
<reference evidence="4" key="1">
    <citation type="journal article" date="2017" name="Genome Biol.">
        <title>Comparative genomics reveals high biological diversity and specific adaptations in the industrially and medically important fungal genus Aspergillus.</title>
        <authorList>
            <person name="de Vries R.P."/>
            <person name="Riley R."/>
            <person name="Wiebenga A."/>
            <person name="Aguilar-Osorio G."/>
            <person name="Amillis S."/>
            <person name="Uchima C.A."/>
            <person name="Anderluh G."/>
            <person name="Asadollahi M."/>
            <person name="Askin M."/>
            <person name="Barry K."/>
            <person name="Battaglia E."/>
            <person name="Bayram O."/>
            <person name="Benocci T."/>
            <person name="Braus-Stromeyer S.A."/>
            <person name="Caldana C."/>
            <person name="Canovas D."/>
            <person name="Cerqueira G.C."/>
            <person name="Chen F."/>
            <person name="Chen W."/>
            <person name="Choi C."/>
            <person name="Clum A."/>
            <person name="Dos Santos R.A."/>
            <person name="Damasio A.R."/>
            <person name="Diallinas G."/>
            <person name="Emri T."/>
            <person name="Fekete E."/>
            <person name="Flipphi M."/>
            <person name="Freyberg S."/>
            <person name="Gallo A."/>
            <person name="Gournas C."/>
            <person name="Habgood R."/>
            <person name="Hainaut M."/>
            <person name="Harispe M.L."/>
            <person name="Henrissat B."/>
            <person name="Hilden K.S."/>
            <person name="Hope R."/>
            <person name="Hossain A."/>
            <person name="Karabika E."/>
            <person name="Karaffa L."/>
            <person name="Karanyi Z."/>
            <person name="Krasevec N."/>
            <person name="Kuo A."/>
            <person name="Kusch H."/>
            <person name="LaButti K."/>
            <person name="Lagendijk E.L."/>
            <person name="Lapidus A."/>
            <person name="Levasseur A."/>
            <person name="Lindquist E."/>
            <person name="Lipzen A."/>
            <person name="Logrieco A.F."/>
            <person name="MacCabe A."/>
            <person name="Maekelae M.R."/>
            <person name="Malavazi I."/>
            <person name="Melin P."/>
            <person name="Meyer V."/>
            <person name="Mielnichuk N."/>
            <person name="Miskei M."/>
            <person name="Molnar A.P."/>
            <person name="Mule G."/>
            <person name="Ngan C.Y."/>
            <person name="Orejas M."/>
            <person name="Orosz E."/>
            <person name="Ouedraogo J.P."/>
            <person name="Overkamp K.M."/>
            <person name="Park H.-S."/>
            <person name="Perrone G."/>
            <person name="Piumi F."/>
            <person name="Punt P.J."/>
            <person name="Ram A.F."/>
            <person name="Ramon A."/>
            <person name="Rauscher S."/>
            <person name="Record E."/>
            <person name="Riano-Pachon D.M."/>
            <person name="Robert V."/>
            <person name="Roehrig J."/>
            <person name="Ruller R."/>
            <person name="Salamov A."/>
            <person name="Salih N.S."/>
            <person name="Samson R.A."/>
            <person name="Sandor E."/>
            <person name="Sanguinetti M."/>
            <person name="Schuetze T."/>
            <person name="Sepcic K."/>
            <person name="Shelest E."/>
            <person name="Sherlock G."/>
            <person name="Sophianopoulou V."/>
            <person name="Squina F.M."/>
            <person name="Sun H."/>
            <person name="Susca A."/>
            <person name="Todd R.B."/>
            <person name="Tsang A."/>
            <person name="Unkles S.E."/>
            <person name="van de Wiele N."/>
            <person name="van Rossen-Uffink D."/>
            <person name="Oliveira J.V."/>
            <person name="Vesth T.C."/>
            <person name="Visser J."/>
            <person name="Yu J.-H."/>
            <person name="Zhou M."/>
            <person name="Andersen M.R."/>
            <person name="Archer D.B."/>
            <person name="Baker S.E."/>
            <person name="Benoit I."/>
            <person name="Brakhage A.A."/>
            <person name="Braus G.H."/>
            <person name="Fischer R."/>
            <person name="Frisvad J.C."/>
            <person name="Goldman G.H."/>
            <person name="Houbraken J."/>
            <person name="Oakley B."/>
            <person name="Pocsi I."/>
            <person name="Scazzocchio C."/>
            <person name="Seiboth B."/>
            <person name="vanKuyk P.A."/>
            <person name="Wortman J."/>
            <person name="Dyer P.S."/>
            <person name="Grigoriev I.V."/>
        </authorList>
    </citation>
    <scope>NUCLEOTIDE SEQUENCE [LARGE SCALE GENOMIC DNA]</scope>
    <source>
        <strain evidence="4">DTO 134E9</strain>
    </source>
</reference>
<dbReference type="RefSeq" id="XP_040691719.1">
    <property type="nucleotide sequence ID" value="XM_040833461.1"/>
</dbReference>
<keyword evidence="1" id="KW-0378">Hydrolase</keyword>
<dbReference type="GO" id="GO:0005634">
    <property type="term" value="C:nucleus"/>
    <property type="evidence" value="ECO:0007669"/>
    <property type="project" value="TreeGrafter"/>
</dbReference>
<accession>A0A1L9RT35</accession>
<feature type="domain" description="Serine hydrolase" evidence="2">
    <location>
        <begin position="6"/>
        <end position="190"/>
    </location>
</feature>
<dbReference type="GO" id="GO:0016787">
    <property type="term" value="F:hydrolase activity"/>
    <property type="evidence" value="ECO:0007669"/>
    <property type="project" value="UniProtKB-KW"/>
</dbReference>
<dbReference type="InterPro" id="IPR050593">
    <property type="entry name" value="LovG"/>
</dbReference>
<proteinExistence type="predicted"/>
<gene>
    <name evidence="3" type="ORF">ASPWEDRAFT_307772</name>
</gene>
<dbReference type="OrthoDB" id="414698at2759"/>
<dbReference type="InterPro" id="IPR029058">
    <property type="entry name" value="AB_hydrolase_fold"/>
</dbReference>
<evidence type="ECO:0000313" key="4">
    <source>
        <dbReference type="Proteomes" id="UP000184383"/>
    </source>
</evidence>